<evidence type="ECO:0000256" key="1">
    <source>
        <dbReference type="SAM" id="MobiDB-lite"/>
    </source>
</evidence>
<name>A0ABQ2TJR5_STREZ</name>
<comment type="caution">
    <text evidence="2">The sequence shown here is derived from an EMBL/GenBank/DDBJ whole genome shotgun (WGS) entry which is preliminary data.</text>
</comment>
<dbReference type="EMBL" id="BMTX01000031">
    <property type="protein sequence ID" value="GGS73939.1"/>
    <property type="molecule type" value="Genomic_DNA"/>
</dbReference>
<sequence length="65" mass="6268">MPEGSAGTVGAGRYGTADRPPGGSGGDVRKAASDGGGAAAGHEQAPGVQLVQLIVLAAEYDGKPY</sequence>
<accession>A0ABQ2TJR5</accession>
<reference evidence="3" key="1">
    <citation type="journal article" date="2019" name="Int. J. Syst. Evol. Microbiol.">
        <title>The Global Catalogue of Microorganisms (GCM) 10K type strain sequencing project: providing services to taxonomists for standard genome sequencing and annotation.</title>
        <authorList>
            <consortium name="The Broad Institute Genomics Platform"/>
            <consortium name="The Broad Institute Genome Sequencing Center for Infectious Disease"/>
            <person name="Wu L."/>
            <person name="Ma J."/>
        </authorList>
    </citation>
    <scope>NUCLEOTIDE SEQUENCE [LARGE SCALE GENOMIC DNA]</scope>
    <source>
        <strain evidence="3">JCM 4416</strain>
    </source>
</reference>
<organism evidence="2 3">
    <name type="scientific">Streptomyces pseudogriseolus</name>
    <name type="common">Streptomyces gancidicus</name>
    <name type="synonym">Streptomyces rubiginosus</name>
    <dbReference type="NCBI Taxonomy" id="36817"/>
    <lineage>
        <taxon>Bacteria</taxon>
        <taxon>Bacillati</taxon>
        <taxon>Actinomycetota</taxon>
        <taxon>Actinomycetes</taxon>
        <taxon>Kitasatosporales</taxon>
        <taxon>Streptomycetaceae</taxon>
        <taxon>Streptomyces</taxon>
        <taxon>Streptomyces pseudogriseolus group</taxon>
    </lineage>
</organism>
<keyword evidence="3" id="KW-1185">Reference proteome</keyword>
<evidence type="ECO:0000313" key="3">
    <source>
        <dbReference type="Proteomes" id="UP000597853"/>
    </source>
</evidence>
<proteinExistence type="predicted"/>
<evidence type="ECO:0000313" key="2">
    <source>
        <dbReference type="EMBL" id="GGS73939.1"/>
    </source>
</evidence>
<feature type="region of interest" description="Disordered" evidence="1">
    <location>
        <begin position="1"/>
        <end position="44"/>
    </location>
</feature>
<protein>
    <submittedName>
        <fullName evidence="2">Uncharacterized protein</fullName>
    </submittedName>
</protein>
<gene>
    <name evidence="2" type="ORF">GCM10010285_60890</name>
</gene>
<dbReference type="Proteomes" id="UP000597853">
    <property type="component" value="Unassembled WGS sequence"/>
</dbReference>